<comment type="caution">
    <text evidence="3">The sequence shown here is derived from an EMBL/GenBank/DDBJ whole genome shotgun (WGS) entry which is preliminary data.</text>
</comment>
<dbReference type="InterPro" id="IPR036638">
    <property type="entry name" value="HLH_DNA-bd_sf"/>
</dbReference>
<dbReference type="CDD" id="cd00083">
    <property type="entry name" value="bHLH_SF"/>
    <property type="match status" value="1"/>
</dbReference>
<feature type="region of interest" description="Disordered" evidence="1">
    <location>
        <begin position="382"/>
        <end position="438"/>
    </location>
</feature>
<organism evidence="3 4">
    <name type="scientific">Mytilus galloprovincialis</name>
    <name type="common">Mediterranean mussel</name>
    <dbReference type="NCBI Taxonomy" id="29158"/>
    <lineage>
        <taxon>Eukaryota</taxon>
        <taxon>Metazoa</taxon>
        <taxon>Spiralia</taxon>
        <taxon>Lophotrochozoa</taxon>
        <taxon>Mollusca</taxon>
        <taxon>Bivalvia</taxon>
        <taxon>Autobranchia</taxon>
        <taxon>Pteriomorphia</taxon>
        <taxon>Mytilida</taxon>
        <taxon>Mytiloidea</taxon>
        <taxon>Mytilidae</taxon>
        <taxon>Mytilinae</taxon>
        <taxon>Mytilus</taxon>
    </lineage>
</organism>
<evidence type="ECO:0000259" key="2">
    <source>
        <dbReference type="PROSITE" id="PS50888"/>
    </source>
</evidence>
<feature type="domain" description="BHLH" evidence="2">
    <location>
        <begin position="7"/>
        <end position="61"/>
    </location>
</feature>
<dbReference type="InterPro" id="IPR011598">
    <property type="entry name" value="bHLH_dom"/>
</dbReference>
<feature type="compositionally biased region" description="Low complexity" evidence="1">
    <location>
        <begin position="414"/>
        <end position="428"/>
    </location>
</feature>
<feature type="compositionally biased region" description="Basic and acidic residues" evidence="1">
    <location>
        <begin position="397"/>
        <end position="409"/>
    </location>
</feature>
<keyword evidence="4" id="KW-1185">Reference proteome</keyword>
<evidence type="ECO:0000256" key="1">
    <source>
        <dbReference type="SAM" id="MobiDB-lite"/>
    </source>
</evidence>
<dbReference type="EMBL" id="UYJE01010202">
    <property type="protein sequence ID" value="VDI80732.1"/>
    <property type="molecule type" value="Genomic_DNA"/>
</dbReference>
<accession>A0A8B6HLS9</accession>
<dbReference type="AlphaFoldDB" id="A0A8B6HLS9"/>
<dbReference type="Pfam" id="PF00010">
    <property type="entry name" value="HLH"/>
    <property type="match status" value="1"/>
</dbReference>
<proteinExistence type="predicted"/>
<gene>
    <name evidence="3" type="ORF">MGAL_10B008627</name>
</gene>
<protein>
    <recommendedName>
        <fullName evidence="2">BHLH domain-containing protein</fullName>
    </recommendedName>
</protein>
<dbReference type="SUPFAM" id="SSF47459">
    <property type="entry name" value="HLH, helix-loop-helix DNA-binding domain"/>
    <property type="match status" value="1"/>
</dbReference>
<dbReference type="GO" id="GO:0046983">
    <property type="term" value="F:protein dimerization activity"/>
    <property type="evidence" value="ECO:0007669"/>
    <property type="project" value="InterPro"/>
</dbReference>
<evidence type="ECO:0000313" key="4">
    <source>
        <dbReference type="Proteomes" id="UP000596742"/>
    </source>
</evidence>
<sequence length="724" mass="82228">MRRESLPMRVRRRQSDAKWRASVATCYETLKHVIPDCDKISKRKISKALILQETEKHINNLENVLSDILSDKARSRGKVVLYQTEQGLVEANMADVQQDLVLKQQNMYLHNFGQRKRSNIPSDIETGIINLRSTYCPLTVLPTECLQQQVVPSTPNDEPNNRQLEENRENIFIPGFNPIVKPTERVHLTHFPFEHLQTVPQQVSLLKTPVKSKSRTDHASSCVKNFEYHAPGEVTPNKAYSYLSRTPKNSHKRQHYKTPGRISTKLKPETCSRFTPVKLQGELDHGTPQQLPSVPTGFTPIKLPTEFGTPSQFSDVPLGYTPIKMSVDSMLPESPFTSICMKSLSPDSKERLDHEYAWSEQMGLTSLLCDETIDHMDLGDEDDLAEKNSRTPQNSIKPKEQRHKIAEKGKKFRSLSSSSSEGNSVQTSHSGGKGRNTEAKCRRQLEKCFTAEKDSLPVITGVFDNTDTNCLDFDGYFLFYQFVAGDKEETLKGEMASEVSQMWKKMPEDTKNTFIAMAALEGSQSDSSHLSDDLIELDVKPFDKDNDDVHHTFHNEEVRPNQVMFSVKQEPQILLPQRPIPKSYHFLLPEHNVQEVPLGRVVLPKLSEQILVPEISEQVTVPDTSEAAVVPEFTMNKPYYTLSKPVMQMDHMIGQNAEVSAEMGDFQMVPEIQLCHFDRSRANDLGFISLSNENSMNEEFQHVFSPQITTEDLTEWKGQIVPLV</sequence>
<reference evidence="3" key="1">
    <citation type="submission" date="2018-11" db="EMBL/GenBank/DDBJ databases">
        <authorList>
            <person name="Alioto T."/>
            <person name="Alioto T."/>
        </authorList>
    </citation>
    <scope>NUCLEOTIDE SEQUENCE</scope>
</reference>
<name>A0A8B6HLS9_MYTGA</name>
<evidence type="ECO:0000313" key="3">
    <source>
        <dbReference type="EMBL" id="VDI80732.1"/>
    </source>
</evidence>
<dbReference type="CDD" id="cd00084">
    <property type="entry name" value="HMG-box_SF"/>
    <property type="match status" value="1"/>
</dbReference>
<dbReference type="Gene3D" id="4.10.280.10">
    <property type="entry name" value="Helix-loop-helix DNA-binding domain"/>
    <property type="match status" value="1"/>
</dbReference>
<dbReference type="OrthoDB" id="6287168at2759"/>
<dbReference type="Proteomes" id="UP000596742">
    <property type="component" value="Unassembled WGS sequence"/>
</dbReference>
<dbReference type="PROSITE" id="PS50888">
    <property type="entry name" value="BHLH"/>
    <property type="match status" value="1"/>
</dbReference>